<organism evidence="1 2">
    <name type="scientific">Popillia japonica</name>
    <name type="common">Japanese beetle</name>
    <dbReference type="NCBI Taxonomy" id="7064"/>
    <lineage>
        <taxon>Eukaryota</taxon>
        <taxon>Metazoa</taxon>
        <taxon>Ecdysozoa</taxon>
        <taxon>Arthropoda</taxon>
        <taxon>Hexapoda</taxon>
        <taxon>Insecta</taxon>
        <taxon>Pterygota</taxon>
        <taxon>Neoptera</taxon>
        <taxon>Endopterygota</taxon>
        <taxon>Coleoptera</taxon>
        <taxon>Polyphaga</taxon>
        <taxon>Scarabaeiformia</taxon>
        <taxon>Scarabaeidae</taxon>
        <taxon>Rutelinae</taxon>
        <taxon>Popillia</taxon>
    </lineage>
</organism>
<name>A0AAW1KFJ0_POPJA</name>
<sequence length="137" mass="16272">MKVTFVRLLKIKKLKKLEQKKKNRRKAVTFHRNEVVTHHLGILTTIFLYWVPQKRSRNPSSWHSDYDFSVLALNADAIVDVPQDIADVETSPEKEKWEHAIQEEYKSLMKNETWELVQPQTEMKILDNKPFKRNTSP</sequence>
<evidence type="ECO:0000313" key="2">
    <source>
        <dbReference type="Proteomes" id="UP001458880"/>
    </source>
</evidence>
<keyword evidence="2" id="KW-1185">Reference proteome</keyword>
<gene>
    <name evidence="1" type="ORF">QE152_g24530</name>
</gene>
<comment type="caution">
    <text evidence="1">The sequence shown here is derived from an EMBL/GenBank/DDBJ whole genome shotgun (WGS) entry which is preliminary data.</text>
</comment>
<dbReference type="AlphaFoldDB" id="A0AAW1KFJ0"/>
<proteinExistence type="predicted"/>
<evidence type="ECO:0000313" key="1">
    <source>
        <dbReference type="EMBL" id="KAK9716795.1"/>
    </source>
</evidence>
<dbReference type="Proteomes" id="UP001458880">
    <property type="component" value="Unassembled WGS sequence"/>
</dbReference>
<protein>
    <submittedName>
        <fullName evidence="1">Uncharacterized protein</fullName>
    </submittedName>
</protein>
<dbReference type="EMBL" id="JASPKY010000252">
    <property type="protein sequence ID" value="KAK9716795.1"/>
    <property type="molecule type" value="Genomic_DNA"/>
</dbReference>
<accession>A0AAW1KFJ0</accession>
<reference evidence="1 2" key="1">
    <citation type="journal article" date="2024" name="BMC Genomics">
        <title>De novo assembly and annotation of Popillia japonica's genome with initial clues to its potential as an invasive pest.</title>
        <authorList>
            <person name="Cucini C."/>
            <person name="Boschi S."/>
            <person name="Funari R."/>
            <person name="Cardaioli E."/>
            <person name="Iannotti N."/>
            <person name="Marturano G."/>
            <person name="Paoli F."/>
            <person name="Bruttini M."/>
            <person name="Carapelli A."/>
            <person name="Frati F."/>
            <person name="Nardi F."/>
        </authorList>
    </citation>
    <scope>NUCLEOTIDE SEQUENCE [LARGE SCALE GENOMIC DNA]</scope>
    <source>
        <strain evidence="1">DMR45628</strain>
    </source>
</reference>